<dbReference type="Pfam" id="PF02371">
    <property type="entry name" value="Transposase_20"/>
    <property type="match status" value="1"/>
</dbReference>
<feature type="domain" description="Transposase IS110-like N-terminal" evidence="1">
    <location>
        <begin position="4"/>
        <end position="163"/>
    </location>
</feature>
<dbReference type="InterPro" id="IPR002525">
    <property type="entry name" value="Transp_IS110-like_N"/>
</dbReference>
<dbReference type="PANTHER" id="PTHR33055:SF3">
    <property type="entry name" value="PUTATIVE TRANSPOSASE FOR IS117-RELATED"/>
    <property type="match status" value="1"/>
</dbReference>
<dbReference type="PANTHER" id="PTHR33055">
    <property type="entry name" value="TRANSPOSASE FOR INSERTION SEQUENCE ELEMENT IS1111A"/>
    <property type="match status" value="1"/>
</dbReference>
<gene>
    <name evidence="3" type="ORF">GCM10023217_32010</name>
</gene>
<protein>
    <submittedName>
        <fullName evidence="3">IS110 family transposase</fullName>
    </submittedName>
</protein>
<evidence type="ECO:0000313" key="3">
    <source>
        <dbReference type="EMBL" id="GAA4757408.1"/>
    </source>
</evidence>
<reference evidence="4" key="1">
    <citation type="journal article" date="2019" name="Int. J. Syst. Evol. Microbiol.">
        <title>The Global Catalogue of Microorganisms (GCM) 10K type strain sequencing project: providing services to taxonomists for standard genome sequencing and annotation.</title>
        <authorList>
            <consortium name="The Broad Institute Genomics Platform"/>
            <consortium name="The Broad Institute Genome Sequencing Center for Infectious Disease"/>
            <person name="Wu L."/>
            <person name="Ma J."/>
        </authorList>
    </citation>
    <scope>NUCLEOTIDE SEQUENCE [LARGE SCALE GENOMIC DNA]</scope>
    <source>
        <strain evidence="4">JCM 18077</strain>
    </source>
</reference>
<accession>A0ABP8ZIB6</accession>
<proteinExistence type="predicted"/>
<feature type="domain" description="Transposase IS116/IS110/IS902 C-terminal" evidence="2">
    <location>
        <begin position="272"/>
        <end position="357"/>
    </location>
</feature>
<name>A0ABP8ZIB6_9ACTN</name>
<evidence type="ECO:0000259" key="2">
    <source>
        <dbReference type="Pfam" id="PF02371"/>
    </source>
</evidence>
<evidence type="ECO:0000313" key="4">
    <source>
        <dbReference type="Proteomes" id="UP001500822"/>
    </source>
</evidence>
<keyword evidence="4" id="KW-1185">Reference proteome</keyword>
<dbReference type="NCBIfam" id="NF033542">
    <property type="entry name" value="transpos_IS110"/>
    <property type="match status" value="1"/>
</dbReference>
<sequence length="408" mass="44356">MLFIGDDWAEGHHDIEVMDGDRRTMARTRLPEGVAGITRFHDIVSQFLEVDADPATVLIGIETDRGPWVAALVAAGYRVHAVNPLQAARYRDLRGVSGAKSDAGDAHVLADMVRVDGHQLRAVAGDSADAEALKVVSRAHKTLIWERNRHSNRLRHVLRDYFPAALEAFEDITAPDALALLAKAPDPDAAARLTVPQIRAALKAAHRRGIEGKISRIRAALRTDQLRQPPALTAGCAVVVRSIVAVLQTLNTQIASLQTDVEVAFAAHPDAEIIGSQPGIGQVLGARVLGEFGDDPTRYRSAKARRNFAGTSPITRASGKKRVVAARHVHNDRLVDAVLQQAFTAIRTSPGARAYYEHERARGVEPYAALRHVGNRLVGILHGCLRTRSTYCETMAWPNQPAHVTKTA</sequence>
<comment type="caution">
    <text evidence="3">The sequence shown here is derived from an EMBL/GenBank/DDBJ whole genome shotgun (WGS) entry which is preliminary data.</text>
</comment>
<evidence type="ECO:0000259" key="1">
    <source>
        <dbReference type="Pfam" id="PF01548"/>
    </source>
</evidence>
<organism evidence="3 4">
    <name type="scientific">Gordonia alkaliphila</name>
    <dbReference type="NCBI Taxonomy" id="1053547"/>
    <lineage>
        <taxon>Bacteria</taxon>
        <taxon>Bacillati</taxon>
        <taxon>Actinomycetota</taxon>
        <taxon>Actinomycetes</taxon>
        <taxon>Mycobacteriales</taxon>
        <taxon>Gordoniaceae</taxon>
        <taxon>Gordonia</taxon>
    </lineage>
</organism>
<dbReference type="InterPro" id="IPR003346">
    <property type="entry name" value="Transposase_20"/>
</dbReference>
<dbReference type="Pfam" id="PF01548">
    <property type="entry name" value="DEDD_Tnp_IS110"/>
    <property type="match status" value="1"/>
</dbReference>
<dbReference type="InterPro" id="IPR047650">
    <property type="entry name" value="Transpos_IS110"/>
</dbReference>
<dbReference type="RefSeq" id="WP_345314269.1">
    <property type="nucleotide sequence ID" value="NZ_BAABIE010000018.1"/>
</dbReference>
<dbReference type="Proteomes" id="UP001500822">
    <property type="component" value="Unassembled WGS sequence"/>
</dbReference>
<dbReference type="EMBL" id="BAABIE010000018">
    <property type="protein sequence ID" value="GAA4757408.1"/>
    <property type="molecule type" value="Genomic_DNA"/>
</dbReference>